<comment type="caution">
    <text evidence="2">The sequence shown here is derived from an EMBL/GenBank/DDBJ whole genome shotgun (WGS) entry which is preliminary data.</text>
</comment>
<sequence>MTEMNHLKRQENENLLEWKIRLCSRKDEYGLTWDQIKNIINNETGDNFGESAYRKWFTNFKQGVEYAKSKNLNEHTLNELRIKELEIEKERKKLQAEKAEINKWLREQCRTENFYEKLMLAIENKKNIKIPNYKIEYKQNEIDPVVAIADIHYGKEIKIFGLEDEILNEYNVEIFEKRMWDLLNKIVTKLERDNLKHLNLFNLSDSIDGILRMSQLQSLQLGITDSIIGFAEFMTVWLNELSKYTYIDYYSCQGNHNEVRPLGSKSGEFPHENTERIITWYLKGMLRDNPNIKIHDNKNLVYVDVLGTKILATHGQDERNLEQSVKDYMLVYNKPIHILLTGHLHNSHNKTVAKQGLRNIEFVQCPSICGIDDYSLKLKKTANAGATMFLIEKGLGKTTTYDFKLV</sequence>
<keyword evidence="3" id="KW-1185">Reference proteome</keyword>
<dbReference type="RefSeq" id="WP_064213905.1">
    <property type="nucleotide sequence ID" value="NZ_LUCQ01000018.1"/>
</dbReference>
<reference evidence="2 3" key="1">
    <citation type="submission" date="2016-03" db="EMBL/GenBank/DDBJ databases">
        <title>Spore heat resistance.</title>
        <authorList>
            <person name="Boekhorst J."/>
            <person name="Berendsen E.M."/>
            <person name="Wells-Bennik M.H."/>
            <person name="Kuipers O.P."/>
        </authorList>
    </citation>
    <scope>NUCLEOTIDE SEQUENCE [LARGE SCALE GENOMIC DNA]</scope>
    <source>
        <strain evidence="2 3">AF16</strain>
    </source>
</reference>
<accession>A0A178TM94</accession>
<evidence type="ECO:0000313" key="2">
    <source>
        <dbReference type="EMBL" id="OAO82595.1"/>
    </source>
</evidence>
<protein>
    <recommendedName>
        <fullName evidence="4">Calcineurin-like phosphoesterase domain-containing protein</fullName>
    </recommendedName>
</protein>
<dbReference type="InterPro" id="IPR029052">
    <property type="entry name" value="Metallo-depent_PP-like"/>
</dbReference>
<keyword evidence="1" id="KW-0175">Coiled coil</keyword>
<dbReference type="AlphaFoldDB" id="A0A178TM94"/>
<name>A0A178TM94_9BACL</name>
<gene>
    <name evidence="2" type="ORF">TAF16_0215</name>
</gene>
<dbReference type="PATRIC" id="fig|33934.7.peg.1691"/>
<dbReference type="EMBL" id="LUCQ01000018">
    <property type="protein sequence ID" value="OAO82595.1"/>
    <property type="molecule type" value="Genomic_DNA"/>
</dbReference>
<feature type="coiled-coil region" evidence="1">
    <location>
        <begin position="73"/>
        <end position="107"/>
    </location>
</feature>
<evidence type="ECO:0000313" key="3">
    <source>
        <dbReference type="Proteomes" id="UP000078336"/>
    </source>
</evidence>
<proteinExistence type="predicted"/>
<dbReference type="OrthoDB" id="1758285at2"/>
<evidence type="ECO:0000256" key="1">
    <source>
        <dbReference type="SAM" id="Coils"/>
    </source>
</evidence>
<organism evidence="2 3">
    <name type="scientific">Anoxybacillus flavithermus</name>
    <dbReference type="NCBI Taxonomy" id="33934"/>
    <lineage>
        <taxon>Bacteria</taxon>
        <taxon>Bacillati</taxon>
        <taxon>Bacillota</taxon>
        <taxon>Bacilli</taxon>
        <taxon>Bacillales</taxon>
        <taxon>Anoxybacillaceae</taxon>
        <taxon>Anoxybacillus</taxon>
    </lineage>
</organism>
<evidence type="ECO:0008006" key="4">
    <source>
        <dbReference type="Google" id="ProtNLM"/>
    </source>
</evidence>
<dbReference type="SUPFAM" id="SSF56300">
    <property type="entry name" value="Metallo-dependent phosphatases"/>
    <property type="match status" value="1"/>
</dbReference>
<dbReference type="Proteomes" id="UP000078336">
    <property type="component" value="Unassembled WGS sequence"/>
</dbReference>